<evidence type="ECO:0000313" key="9">
    <source>
        <dbReference type="EMBL" id="CAJ1945893.1"/>
    </source>
</evidence>
<feature type="compositionally biased region" description="Polar residues" evidence="4">
    <location>
        <begin position="404"/>
        <end position="419"/>
    </location>
</feature>
<name>A0AAD2CYN7_9STRA</name>
<feature type="region of interest" description="Disordered" evidence="4">
    <location>
        <begin position="333"/>
        <end position="419"/>
    </location>
</feature>
<feature type="compositionally biased region" description="Basic and acidic residues" evidence="4">
    <location>
        <begin position="25"/>
        <end position="43"/>
    </location>
</feature>
<keyword evidence="3" id="KW-0560">Oxidoreductase</keyword>
<dbReference type="GO" id="GO:0005507">
    <property type="term" value="F:copper ion binding"/>
    <property type="evidence" value="ECO:0007669"/>
    <property type="project" value="InterPro"/>
</dbReference>
<gene>
    <name evidence="9" type="ORF">CYCCA115_LOCUS10036</name>
</gene>
<dbReference type="GO" id="GO:0016491">
    <property type="term" value="F:oxidoreductase activity"/>
    <property type="evidence" value="ECO:0007669"/>
    <property type="project" value="UniProtKB-KW"/>
</dbReference>
<dbReference type="InterPro" id="IPR008972">
    <property type="entry name" value="Cupredoxin"/>
</dbReference>
<dbReference type="Pfam" id="PF07732">
    <property type="entry name" value="Cu-oxidase_3"/>
    <property type="match status" value="1"/>
</dbReference>
<dbReference type="PANTHER" id="PTHR11709">
    <property type="entry name" value="MULTI-COPPER OXIDASE"/>
    <property type="match status" value="1"/>
</dbReference>
<feature type="compositionally biased region" description="Basic residues" evidence="4">
    <location>
        <begin position="68"/>
        <end position="77"/>
    </location>
</feature>
<organism evidence="9 10">
    <name type="scientific">Cylindrotheca closterium</name>
    <dbReference type="NCBI Taxonomy" id="2856"/>
    <lineage>
        <taxon>Eukaryota</taxon>
        <taxon>Sar</taxon>
        <taxon>Stramenopiles</taxon>
        <taxon>Ochrophyta</taxon>
        <taxon>Bacillariophyta</taxon>
        <taxon>Bacillariophyceae</taxon>
        <taxon>Bacillariophycidae</taxon>
        <taxon>Bacillariales</taxon>
        <taxon>Bacillariaceae</taxon>
        <taxon>Cylindrotheca</taxon>
    </lineage>
</organism>
<evidence type="ECO:0000256" key="4">
    <source>
        <dbReference type="SAM" id="MobiDB-lite"/>
    </source>
</evidence>
<feature type="domain" description="Plastocyanin-like" evidence="7">
    <location>
        <begin position="767"/>
        <end position="845"/>
    </location>
</feature>
<feature type="domain" description="Plastocyanin-like" evidence="8">
    <location>
        <begin position="450"/>
        <end position="563"/>
    </location>
</feature>
<evidence type="ECO:0000256" key="5">
    <source>
        <dbReference type="SAM" id="Phobius"/>
    </source>
</evidence>
<evidence type="ECO:0000259" key="8">
    <source>
        <dbReference type="Pfam" id="PF07732"/>
    </source>
</evidence>
<evidence type="ECO:0008006" key="11">
    <source>
        <dbReference type="Google" id="ProtNLM"/>
    </source>
</evidence>
<dbReference type="EMBL" id="CAKOGP040001557">
    <property type="protein sequence ID" value="CAJ1945893.1"/>
    <property type="molecule type" value="Genomic_DNA"/>
</dbReference>
<keyword evidence="10" id="KW-1185">Reference proteome</keyword>
<sequence>MIETDNEAVSDGAMNEESGSKGIRRHESSSRRQKESAAAESNHDNLSSEELQEESKQDEDIRTEQLLQRRHGRSKRRVKDDTIRPSSASASASASSTPTVDPRETNQSQSSKRRHNKSHRQRRENSRGISERSRSKRRHKSTRALTEESTIEDNDAQTTQDNSSDDTRPLDILSDIRNYGAWEDEEEANKTGKKKKKEKKQGGDDDSDDPSQGFLTKKRVWILIICLVMIIGGGLAYLFLNHSPNTATAEDLEASEKTTPTLALVTEELEVSPSATPDMFLFPSSSPSQALIYDPPSQEDCLAISNGELILGQEELPIETLYIDMDVTLSSANSGMGMTDTPSMTPTLSPSIPPSQLPTNQPSKKPTQSPSNLTTPSPTSPPSLLPTANPTRPPTRNPTPPPTESSVQTSALTSPQEIVSSNGILSTSLNIIERSVTIPNSNIRINGRLLGGQFPGPTLRLRAGDTLQIDFSNDLSDQGLSYVHNRYSGMDDSNLHFHGLFVSGELPSDDVTMHVSPGESYPYSTVLPPDHMGGTFWMHPHRHGATALQVGGGANSAIIIEDEDGTLPSEVENAREVLFIAHYFNVEELERVARIAGDRVFSIRGNSDNEFVTVNGQLNPTIEVDAGEWFRLRVIWVNFLEGDLDLRIRNCEMQLLAKDGVYIRDYPRQIFEAQVPSGGRADIMVRCPDPSTTYEIAGIEGGFATIRTSSTDVNSASLQSWSPSYPDYLTDLRNTAASSGCSCGTSLRGTSVNGRSYPSSESYLHQSYIGAVVQRNVEAVQHPYHQHVYPFQLVSGSSNSYYAIGDWHDVVKGRFSVRYSTDRYSGKLMIHCHRLVHEDRGMMAMEQVLESGSCICNYS</sequence>
<dbReference type="AlphaFoldDB" id="A0AAD2CYN7"/>
<feature type="domain" description="Plastocyanin-like" evidence="6">
    <location>
        <begin position="612"/>
        <end position="718"/>
    </location>
</feature>
<keyword evidence="5" id="KW-1133">Transmembrane helix</keyword>
<dbReference type="PROSITE" id="PS00080">
    <property type="entry name" value="MULTICOPPER_OXIDASE2"/>
    <property type="match status" value="1"/>
</dbReference>
<evidence type="ECO:0000256" key="1">
    <source>
        <dbReference type="ARBA" id="ARBA00010609"/>
    </source>
</evidence>
<proteinExistence type="inferred from homology"/>
<accession>A0AAD2CYN7</accession>
<evidence type="ECO:0000256" key="3">
    <source>
        <dbReference type="ARBA" id="ARBA00023002"/>
    </source>
</evidence>
<keyword evidence="2" id="KW-0479">Metal-binding</keyword>
<feature type="compositionally biased region" description="Basic and acidic residues" evidence="4">
    <location>
        <begin position="53"/>
        <end position="63"/>
    </location>
</feature>
<evidence type="ECO:0000259" key="7">
    <source>
        <dbReference type="Pfam" id="PF07731"/>
    </source>
</evidence>
<keyword evidence="5" id="KW-0472">Membrane</keyword>
<dbReference type="Pfam" id="PF00394">
    <property type="entry name" value="Cu-oxidase"/>
    <property type="match status" value="1"/>
</dbReference>
<dbReference type="Proteomes" id="UP001295423">
    <property type="component" value="Unassembled WGS sequence"/>
</dbReference>
<feature type="compositionally biased region" description="Pro residues" evidence="4">
    <location>
        <begin position="391"/>
        <end position="403"/>
    </location>
</feature>
<keyword evidence="5" id="KW-0812">Transmembrane</keyword>
<dbReference type="CDD" id="cd13853">
    <property type="entry name" value="CuRO_1_Tth-MCO_like"/>
    <property type="match status" value="1"/>
</dbReference>
<dbReference type="SUPFAM" id="SSF49503">
    <property type="entry name" value="Cupredoxins"/>
    <property type="match status" value="3"/>
</dbReference>
<dbReference type="InterPro" id="IPR045087">
    <property type="entry name" value="Cu-oxidase_fam"/>
</dbReference>
<feature type="region of interest" description="Disordered" evidence="4">
    <location>
        <begin position="1"/>
        <end position="211"/>
    </location>
</feature>
<feature type="compositionally biased region" description="Basic residues" evidence="4">
    <location>
        <begin position="111"/>
        <end position="122"/>
    </location>
</feature>
<dbReference type="InterPro" id="IPR011707">
    <property type="entry name" value="Cu-oxidase-like_N"/>
</dbReference>
<feature type="compositionally biased region" description="Low complexity" evidence="4">
    <location>
        <begin position="86"/>
        <end position="96"/>
    </location>
</feature>
<evidence type="ECO:0000313" key="10">
    <source>
        <dbReference type="Proteomes" id="UP001295423"/>
    </source>
</evidence>
<dbReference type="Gene3D" id="2.60.40.420">
    <property type="entry name" value="Cupredoxins - blue copper proteins"/>
    <property type="match status" value="3"/>
</dbReference>
<dbReference type="InterPro" id="IPR011706">
    <property type="entry name" value="Cu-oxidase_C"/>
</dbReference>
<evidence type="ECO:0000256" key="2">
    <source>
        <dbReference type="ARBA" id="ARBA00022723"/>
    </source>
</evidence>
<feature type="compositionally biased region" description="Low complexity" evidence="4">
    <location>
        <begin position="366"/>
        <end position="377"/>
    </location>
</feature>
<feature type="compositionally biased region" description="Basic and acidic residues" evidence="4">
    <location>
        <begin position="123"/>
        <end position="133"/>
    </location>
</feature>
<feature type="compositionally biased region" description="Polar residues" evidence="4">
    <location>
        <begin position="333"/>
        <end position="350"/>
    </location>
</feature>
<feature type="transmembrane region" description="Helical" evidence="5">
    <location>
        <begin position="220"/>
        <end position="240"/>
    </location>
</feature>
<comment type="caution">
    <text evidence="9">The sequence shown here is derived from an EMBL/GenBank/DDBJ whole genome shotgun (WGS) entry which is preliminary data.</text>
</comment>
<dbReference type="InterPro" id="IPR002355">
    <property type="entry name" value="Cu_oxidase_Cu_BS"/>
</dbReference>
<dbReference type="InterPro" id="IPR001117">
    <property type="entry name" value="Cu-oxidase_2nd"/>
</dbReference>
<evidence type="ECO:0000259" key="6">
    <source>
        <dbReference type="Pfam" id="PF00394"/>
    </source>
</evidence>
<dbReference type="PANTHER" id="PTHR11709:SF518">
    <property type="entry name" value="MULTICOPPER OXIDASE"/>
    <property type="match status" value="1"/>
</dbReference>
<reference evidence="9" key="1">
    <citation type="submission" date="2023-08" db="EMBL/GenBank/DDBJ databases">
        <authorList>
            <person name="Audoor S."/>
            <person name="Bilcke G."/>
        </authorList>
    </citation>
    <scope>NUCLEOTIDE SEQUENCE</scope>
</reference>
<protein>
    <recommendedName>
        <fullName evidence="11">Multicopper oxidase</fullName>
    </recommendedName>
</protein>
<comment type="similarity">
    <text evidence="1">Belongs to the multicopper oxidase family.</text>
</comment>
<dbReference type="Pfam" id="PF07731">
    <property type="entry name" value="Cu-oxidase_2"/>
    <property type="match status" value="1"/>
</dbReference>